<evidence type="ECO:0000256" key="3">
    <source>
        <dbReference type="SAM" id="MobiDB-lite"/>
    </source>
</evidence>
<organism evidence="5 6">
    <name type="scientific">Candidatus Polarisedimenticola svalbardensis</name>
    <dbReference type="NCBI Taxonomy" id="2886004"/>
    <lineage>
        <taxon>Bacteria</taxon>
        <taxon>Pseudomonadati</taxon>
        <taxon>Acidobacteriota</taxon>
        <taxon>Candidatus Polarisedimenticolia</taxon>
        <taxon>Candidatus Polarisedimenticolales</taxon>
        <taxon>Candidatus Polarisedimenticolaceae</taxon>
        <taxon>Candidatus Polarisedimenticola</taxon>
    </lineage>
</organism>
<dbReference type="AlphaFoldDB" id="A0A8J6XVD5"/>
<evidence type="ECO:0008006" key="7">
    <source>
        <dbReference type="Google" id="ProtNLM"/>
    </source>
</evidence>
<keyword evidence="2" id="KW-0378">Hydrolase</keyword>
<comment type="similarity">
    <text evidence="1">Belongs to the esterase D family.</text>
</comment>
<protein>
    <recommendedName>
        <fullName evidence="7">Esterase</fullName>
    </recommendedName>
</protein>
<dbReference type="PANTHER" id="PTHR40841">
    <property type="entry name" value="SIDEROPHORE TRIACETYLFUSARININE C ESTERASE"/>
    <property type="match status" value="1"/>
</dbReference>
<feature type="region of interest" description="Disordered" evidence="3">
    <location>
        <begin position="380"/>
        <end position="399"/>
    </location>
</feature>
<feature type="signal peptide" evidence="4">
    <location>
        <begin position="1"/>
        <end position="25"/>
    </location>
</feature>
<dbReference type="InterPro" id="IPR052558">
    <property type="entry name" value="Siderophore_Hydrolase_D"/>
</dbReference>
<dbReference type="Pfam" id="PF00756">
    <property type="entry name" value="Esterase"/>
    <property type="match status" value="1"/>
</dbReference>
<evidence type="ECO:0000313" key="5">
    <source>
        <dbReference type="EMBL" id="MBD3868628.1"/>
    </source>
</evidence>
<dbReference type="SUPFAM" id="SSF48452">
    <property type="entry name" value="TPR-like"/>
    <property type="match status" value="1"/>
</dbReference>
<dbReference type="EMBL" id="JACXWD010000037">
    <property type="protein sequence ID" value="MBD3868628.1"/>
    <property type="molecule type" value="Genomic_DNA"/>
</dbReference>
<evidence type="ECO:0000256" key="1">
    <source>
        <dbReference type="ARBA" id="ARBA00005622"/>
    </source>
</evidence>
<name>A0A8J6XVD5_9BACT</name>
<evidence type="ECO:0000256" key="4">
    <source>
        <dbReference type="SAM" id="SignalP"/>
    </source>
</evidence>
<dbReference type="SUPFAM" id="SSF53474">
    <property type="entry name" value="alpha/beta-Hydrolases"/>
    <property type="match status" value="1"/>
</dbReference>
<dbReference type="InterPro" id="IPR011990">
    <property type="entry name" value="TPR-like_helical_dom_sf"/>
</dbReference>
<dbReference type="Gene3D" id="3.40.50.1820">
    <property type="entry name" value="alpha/beta hydrolase"/>
    <property type="match status" value="1"/>
</dbReference>
<accession>A0A8J6XVD5</accession>
<proteinExistence type="inferred from homology"/>
<dbReference type="PANTHER" id="PTHR40841:SF2">
    <property type="entry name" value="SIDEROPHORE-DEGRADING ESTERASE (EUROFUNG)"/>
    <property type="match status" value="1"/>
</dbReference>
<sequence>MKHPAFSVFLVLGLVLVGTMSISAAAPEPMQYAERITIHSDVMDEDRVILISKPAGYDTTTAGYPVLYMTDGGAHLLHTAGTVDFLNRNGRIPQVIIVGVLNTDRTRDLTPTAATITQQDGNEVEFPTSGGADRFLKFISSELMPYVESNYRTVPFRIFAGHSFGGLLSAYTLVSQPDLFNAYIAASPTLGWDDDLILKKAKKLFTDRKELNKTFYMTLGDEPPLQGSYDTFEKFLKKTHAKGFTWGSKQMPAEDHGSVVLRSHYFGLKKIFEDWQIPRDAESGVITGGLEGVKAHFGQLSKKYGYAVTPPEGQINVFGYQALGNGKHAEAIEIFRYNVKLSPLSANPHDSLGEALEADGQLEAARESYARAFEIGGRNKDPNTQVFKTNLDRVTNPGE</sequence>
<feature type="chain" id="PRO_5035311092" description="Esterase" evidence="4">
    <location>
        <begin position="26"/>
        <end position="399"/>
    </location>
</feature>
<dbReference type="InterPro" id="IPR000801">
    <property type="entry name" value="Esterase-like"/>
</dbReference>
<keyword evidence="4" id="KW-0732">Signal</keyword>
<comment type="caution">
    <text evidence="5">The sequence shown here is derived from an EMBL/GenBank/DDBJ whole genome shotgun (WGS) entry which is preliminary data.</text>
</comment>
<reference evidence="5 6" key="1">
    <citation type="submission" date="2020-08" db="EMBL/GenBank/DDBJ databases">
        <title>Acidobacteriota in marine sediments use diverse sulfur dissimilation pathways.</title>
        <authorList>
            <person name="Wasmund K."/>
        </authorList>
    </citation>
    <scope>NUCLEOTIDE SEQUENCE [LARGE SCALE GENOMIC DNA]</scope>
    <source>
        <strain evidence="5">MAG AM4</strain>
    </source>
</reference>
<evidence type="ECO:0000256" key="2">
    <source>
        <dbReference type="ARBA" id="ARBA00022801"/>
    </source>
</evidence>
<gene>
    <name evidence="5" type="ORF">IFK94_10935</name>
</gene>
<evidence type="ECO:0000313" key="6">
    <source>
        <dbReference type="Proteomes" id="UP000648239"/>
    </source>
</evidence>
<dbReference type="InterPro" id="IPR029058">
    <property type="entry name" value="AB_hydrolase_fold"/>
</dbReference>
<dbReference type="GO" id="GO:0016788">
    <property type="term" value="F:hydrolase activity, acting on ester bonds"/>
    <property type="evidence" value="ECO:0007669"/>
    <property type="project" value="TreeGrafter"/>
</dbReference>
<dbReference type="Proteomes" id="UP000648239">
    <property type="component" value="Unassembled WGS sequence"/>
</dbReference>